<evidence type="ECO:0000256" key="1">
    <source>
        <dbReference type="ARBA" id="ARBA00004613"/>
    </source>
</evidence>
<dbReference type="GO" id="GO:0005576">
    <property type="term" value="C:extracellular region"/>
    <property type="evidence" value="ECO:0007669"/>
    <property type="project" value="UniProtKB-SubCell"/>
</dbReference>
<evidence type="ECO:0000256" key="2">
    <source>
        <dbReference type="ARBA" id="ARBA00022525"/>
    </source>
</evidence>
<dbReference type="OrthoDB" id="5555675at2759"/>
<dbReference type="InterPro" id="IPR055372">
    <property type="entry name" value="CBM96"/>
</dbReference>
<comment type="caution">
    <text evidence="6">The sequence shown here is derived from an EMBL/GenBank/DDBJ whole genome shotgun (WGS) entry which is preliminary data.</text>
</comment>
<evidence type="ECO:0000256" key="4">
    <source>
        <dbReference type="SAM" id="SignalP"/>
    </source>
</evidence>
<keyword evidence="3 4" id="KW-0732">Signal</keyword>
<name>A0A9P5H4L4_9HYPO</name>
<sequence>MHLLLPLKVYASVCIAILTCASQAAQIDRPALKDSTILRSTVSCPECPESNCYKCTLGHDTTLQANTGGRAYIRSLVGFKLPVSPSTVRSCTVQFPALTQQLPYPVNVTFSLAASSNWDELTVNGENAPGSGEPFITVAVPAYSNMGAVDITPACKAAGHNRQFSVYFGTQSGRIEIWSKDSGNPAILHTFQS</sequence>
<protein>
    <recommendedName>
        <fullName evidence="5">Carbohydrate-binding module family 96 domain-containing protein</fullName>
    </recommendedName>
</protein>
<evidence type="ECO:0000313" key="6">
    <source>
        <dbReference type="EMBL" id="KAF7549267.1"/>
    </source>
</evidence>
<comment type="subcellular location">
    <subcellularLocation>
        <location evidence="1">Secreted</location>
    </subcellularLocation>
</comment>
<dbReference type="Proteomes" id="UP000722485">
    <property type="component" value="Unassembled WGS sequence"/>
</dbReference>
<dbReference type="Pfam" id="PF24517">
    <property type="entry name" value="CBM96"/>
    <property type="match status" value="1"/>
</dbReference>
<reference evidence="6" key="1">
    <citation type="submission" date="2020-03" db="EMBL/GenBank/DDBJ databases">
        <title>Draft Genome Sequence of Cylindrodendrum hubeiense.</title>
        <authorList>
            <person name="Buettner E."/>
            <person name="Kellner H."/>
        </authorList>
    </citation>
    <scope>NUCLEOTIDE SEQUENCE</scope>
    <source>
        <strain evidence="6">IHI 201604</strain>
    </source>
</reference>
<dbReference type="EMBL" id="JAANBB010000126">
    <property type="protein sequence ID" value="KAF7549267.1"/>
    <property type="molecule type" value="Genomic_DNA"/>
</dbReference>
<feature type="domain" description="Carbohydrate-binding module family 96" evidence="5">
    <location>
        <begin position="58"/>
        <end position="184"/>
    </location>
</feature>
<evidence type="ECO:0000256" key="3">
    <source>
        <dbReference type="ARBA" id="ARBA00022729"/>
    </source>
</evidence>
<feature type="chain" id="PRO_5040313860" description="Carbohydrate-binding module family 96 domain-containing protein" evidence="4">
    <location>
        <begin position="25"/>
        <end position="193"/>
    </location>
</feature>
<proteinExistence type="predicted"/>
<evidence type="ECO:0000259" key="5">
    <source>
        <dbReference type="Pfam" id="PF24517"/>
    </source>
</evidence>
<evidence type="ECO:0000313" key="7">
    <source>
        <dbReference type="Proteomes" id="UP000722485"/>
    </source>
</evidence>
<keyword evidence="2" id="KW-0964">Secreted</keyword>
<accession>A0A9P5H4L4</accession>
<gene>
    <name evidence="6" type="ORF">G7Z17_g6490</name>
</gene>
<keyword evidence="7" id="KW-1185">Reference proteome</keyword>
<organism evidence="6 7">
    <name type="scientific">Cylindrodendrum hubeiense</name>
    <dbReference type="NCBI Taxonomy" id="595255"/>
    <lineage>
        <taxon>Eukaryota</taxon>
        <taxon>Fungi</taxon>
        <taxon>Dikarya</taxon>
        <taxon>Ascomycota</taxon>
        <taxon>Pezizomycotina</taxon>
        <taxon>Sordariomycetes</taxon>
        <taxon>Hypocreomycetidae</taxon>
        <taxon>Hypocreales</taxon>
        <taxon>Nectriaceae</taxon>
        <taxon>Cylindrodendrum</taxon>
    </lineage>
</organism>
<dbReference type="AlphaFoldDB" id="A0A9P5H4L4"/>
<feature type="signal peptide" evidence="4">
    <location>
        <begin position="1"/>
        <end position="24"/>
    </location>
</feature>